<name>A0A8H6KTV4_9PEZI</name>
<comment type="caution">
    <text evidence="2">The sequence shown here is derived from an EMBL/GenBank/DDBJ whole genome shotgun (WGS) entry which is preliminary data.</text>
</comment>
<keyword evidence="3" id="KW-1185">Reference proteome</keyword>
<evidence type="ECO:0000313" key="3">
    <source>
        <dbReference type="Proteomes" id="UP000654918"/>
    </source>
</evidence>
<dbReference type="Proteomes" id="UP000654918">
    <property type="component" value="Unassembled WGS sequence"/>
</dbReference>
<sequence>MCDVNHDPNLRRPSRVDLMIREGSQSRLSARVLCQHHAWDAPCLHHPPPLPSSLHPQGETRHGKPNMNHAFAEDRRRLTGPPAISANAVIRPPWASDSIARGREGKEHSEAPARALLETSGDGADE</sequence>
<gene>
    <name evidence="2" type="ORF">CPLU01_02932</name>
</gene>
<reference evidence="2" key="1">
    <citation type="journal article" date="2020" name="Phytopathology">
        <title>Genome Sequence Resources of Colletotrichum truncatum, C. plurivorum, C. musicola, and C. sojae: Four Species Pathogenic to Soybean (Glycine max).</title>
        <authorList>
            <person name="Rogerio F."/>
            <person name="Boufleur T.R."/>
            <person name="Ciampi-Guillardi M."/>
            <person name="Sukno S.A."/>
            <person name="Thon M.R."/>
            <person name="Massola Junior N.S."/>
            <person name="Baroncelli R."/>
        </authorList>
    </citation>
    <scope>NUCLEOTIDE SEQUENCE</scope>
    <source>
        <strain evidence="2">LFN00145</strain>
    </source>
</reference>
<evidence type="ECO:0000256" key="1">
    <source>
        <dbReference type="SAM" id="MobiDB-lite"/>
    </source>
</evidence>
<protein>
    <submittedName>
        <fullName evidence="2">Uncharacterized protein</fullName>
    </submittedName>
</protein>
<organism evidence="2 3">
    <name type="scientific">Colletotrichum plurivorum</name>
    <dbReference type="NCBI Taxonomy" id="2175906"/>
    <lineage>
        <taxon>Eukaryota</taxon>
        <taxon>Fungi</taxon>
        <taxon>Dikarya</taxon>
        <taxon>Ascomycota</taxon>
        <taxon>Pezizomycotina</taxon>
        <taxon>Sordariomycetes</taxon>
        <taxon>Hypocreomycetidae</taxon>
        <taxon>Glomerellales</taxon>
        <taxon>Glomerellaceae</taxon>
        <taxon>Colletotrichum</taxon>
        <taxon>Colletotrichum orchidearum species complex</taxon>
    </lineage>
</organism>
<feature type="compositionally biased region" description="Basic and acidic residues" evidence="1">
    <location>
        <begin position="100"/>
        <end position="111"/>
    </location>
</feature>
<dbReference type="EMBL" id="WIGO01000024">
    <property type="protein sequence ID" value="KAF6837579.1"/>
    <property type="molecule type" value="Genomic_DNA"/>
</dbReference>
<feature type="region of interest" description="Disordered" evidence="1">
    <location>
        <begin position="49"/>
        <end position="126"/>
    </location>
</feature>
<accession>A0A8H6KTV4</accession>
<proteinExistence type="predicted"/>
<evidence type="ECO:0000313" key="2">
    <source>
        <dbReference type="EMBL" id="KAF6837579.1"/>
    </source>
</evidence>
<dbReference type="AlphaFoldDB" id="A0A8H6KTV4"/>